<protein>
    <submittedName>
        <fullName evidence="2">Uncharacterized protein</fullName>
    </submittedName>
</protein>
<organism evidence="2 3">
    <name type="scientific">Phyllosticta paracitricarpa</name>
    <dbReference type="NCBI Taxonomy" id="2016321"/>
    <lineage>
        <taxon>Eukaryota</taxon>
        <taxon>Fungi</taxon>
        <taxon>Dikarya</taxon>
        <taxon>Ascomycota</taxon>
        <taxon>Pezizomycotina</taxon>
        <taxon>Dothideomycetes</taxon>
        <taxon>Dothideomycetes incertae sedis</taxon>
        <taxon>Botryosphaeriales</taxon>
        <taxon>Phyllostictaceae</taxon>
        <taxon>Phyllosticta</taxon>
    </lineage>
</organism>
<comment type="caution">
    <text evidence="2">The sequence shown here is derived from an EMBL/GenBank/DDBJ whole genome shotgun (WGS) entry which is preliminary data.</text>
</comment>
<name>A0ABR1N308_9PEZI</name>
<gene>
    <name evidence="2" type="ORF">JOL62DRAFT_557568</name>
</gene>
<accession>A0ABR1N308</accession>
<evidence type="ECO:0000313" key="2">
    <source>
        <dbReference type="EMBL" id="KAK7609603.1"/>
    </source>
</evidence>
<proteinExistence type="predicted"/>
<keyword evidence="3" id="KW-1185">Reference proteome</keyword>
<feature type="compositionally biased region" description="Low complexity" evidence="1">
    <location>
        <begin position="16"/>
        <end position="59"/>
    </location>
</feature>
<dbReference type="Proteomes" id="UP001367316">
    <property type="component" value="Unassembled WGS sequence"/>
</dbReference>
<evidence type="ECO:0000313" key="3">
    <source>
        <dbReference type="Proteomes" id="UP001367316"/>
    </source>
</evidence>
<sequence length="115" mass="12544">MSSSIAIPKPKKNKQAAMASSSSCSPASSAGASFQYGDSANTSSVSSPSSSTPAQHPHSYFTRRPSMLNIFLPSYADYDTSDIDRRPDPVDEITLTDEEIADMFPQHQHHRQHQS</sequence>
<feature type="region of interest" description="Disordered" evidence="1">
    <location>
        <begin position="1"/>
        <end position="63"/>
    </location>
</feature>
<dbReference type="EMBL" id="JBBPBF010000022">
    <property type="protein sequence ID" value="KAK7609603.1"/>
    <property type="molecule type" value="Genomic_DNA"/>
</dbReference>
<reference evidence="2 3" key="1">
    <citation type="submission" date="2024-04" db="EMBL/GenBank/DDBJ databases">
        <title>Phyllosticta paracitricarpa is synonymous to the EU quarantine fungus P. citricarpa based on phylogenomic analyses.</title>
        <authorList>
            <consortium name="Lawrence Berkeley National Laboratory"/>
            <person name="Van ingen-buijs V.A."/>
            <person name="Van westerhoven A.C."/>
            <person name="Haridas S."/>
            <person name="Skiadas P."/>
            <person name="Martin F."/>
            <person name="Groenewald J.Z."/>
            <person name="Crous P.W."/>
            <person name="Seidl M.F."/>
        </authorList>
    </citation>
    <scope>NUCLEOTIDE SEQUENCE [LARGE SCALE GENOMIC DNA]</scope>
    <source>
        <strain evidence="2 3">CBS 141358</strain>
    </source>
</reference>
<evidence type="ECO:0000256" key="1">
    <source>
        <dbReference type="SAM" id="MobiDB-lite"/>
    </source>
</evidence>